<dbReference type="PANTHER" id="PTHR43285:SF2">
    <property type="entry name" value="ANTHRANILATE PHOSPHORIBOSYLTRANSFERASE"/>
    <property type="match status" value="1"/>
</dbReference>
<dbReference type="InterPro" id="IPR005940">
    <property type="entry name" value="Anthranilate_Pribosyl_Tfrase"/>
</dbReference>
<dbReference type="Gene3D" id="1.20.970.10">
    <property type="entry name" value="Transferase, Pyrimidine Nucleoside Phosphorylase, Chain C"/>
    <property type="match status" value="1"/>
</dbReference>
<dbReference type="GO" id="GO:0005829">
    <property type="term" value="C:cytosol"/>
    <property type="evidence" value="ECO:0007669"/>
    <property type="project" value="TreeGrafter"/>
</dbReference>
<evidence type="ECO:0000256" key="7">
    <source>
        <dbReference type="ARBA" id="ARBA00052328"/>
    </source>
</evidence>
<dbReference type="Pfam" id="PF00591">
    <property type="entry name" value="Glycos_transf_3"/>
    <property type="match status" value="1"/>
</dbReference>
<feature type="binding site" evidence="9">
    <location>
        <position position="167"/>
    </location>
    <ligand>
        <name>anthranilate</name>
        <dbReference type="ChEBI" id="CHEBI:16567"/>
        <label>2</label>
    </ligand>
</feature>
<dbReference type="InterPro" id="IPR035902">
    <property type="entry name" value="Nuc_phospho_transferase"/>
</dbReference>
<protein>
    <recommendedName>
        <fullName evidence="9">Anthranilate phosphoribosyltransferase</fullName>
        <ecNumber evidence="9">2.4.2.18</ecNumber>
    </recommendedName>
</protein>
<dbReference type="STRING" id="401053.AciPR4_3147"/>
<evidence type="ECO:0000259" key="10">
    <source>
        <dbReference type="Pfam" id="PF00591"/>
    </source>
</evidence>
<dbReference type="SUPFAM" id="SSF52418">
    <property type="entry name" value="Nucleoside phosphorylase/phosphoribosyltransferase catalytic domain"/>
    <property type="match status" value="1"/>
</dbReference>
<keyword evidence="3 9" id="KW-0328">Glycosyltransferase</keyword>
<evidence type="ECO:0000256" key="4">
    <source>
        <dbReference type="ARBA" id="ARBA00022679"/>
    </source>
</evidence>
<feature type="binding site" evidence="9">
    <location>
        <position position="121"/>
    </location>
    <ligand>
        <name>5-phospho-alpha-D-ribose 1-diphosphate</name>
        <dbReference type="ChEBI" id="CHEBI:58017"/>
    </ligand>
</feature>
<evidence type="ECO:0000259" key="11">
    <source>
        <dbReference type="Pfam" id="PF02885"/>
    </source>
</evidence>
<dbReference type="KEGG" id="tsa:AciPR4_3147"/>
<keyword evidence="13" id="KW-1185">Reference proteome</keyword>
<feature type="domain" description="Glycosyl transferase family 3 N-terminal" evidence="11">
    <location>
        <begin position="12"/>
        <end position="62"/>
    </location>
</feature>
<evidence type="ECO:0000256" key="3">
    <source>
        <dbReference type="ARBA" id="ARBA00022676"/>
    </source>
</evidence>
<feature type="binding site" evidence="9">
    <location>
        <begin position="84"/>
        <end position="85"/>
    </location>
    <ligand>
        <name>5-phospho-alpha-D-ribose 1-diphosphate</name>
        <dbReference type="ChEBI" id="CHEBI:58017"/>
    </ligand>
</feature>
<keyword evidence="9" id="KW-0460">Magnesium</keyword>
<evidence type="ECO:0000256" key="5">
    <source>
        <dbReference type="ARBA" id="ARBA00022822"/>
    </source>
</evidence>
<dbReference type="GO" id="GO:0000162">
    <property type="term" value="P:L-tryptophan biosynthetic process"/>
    <property type="evidence" value="ECO:0007669"/>
    <property type="project" value="UniProtKB-UniRule"/>
</dbReference>
<dbReference type="GO" id="GO:0000287">
    <property type="term" value="F:magnesium ion binding"/>
    <property type="evidence" value="ECO:0007669"/>
    <property type="project" value="UniProtKB-UniRule"/>
</dbReference>
<evidence type="ECO:0000256" key="2">
    <source>
        <dbReference type="ARBA" id="ARBA00022605"/>
    </source>
</evidence>
<name>E8V6V3_TERSS</name>
<feature type="binding site" evidence="9">
    <location>
        <position position="93"/>
    </location>
    <ligand>
        <name>Mg(2+)</name>
        <dbReference type="ChEBI" id="CHEBI:18420"/>
        <label>1</label>
    </ligand>
</feature>
<feature type="domain" description="Glycosyl transferase family 3" evidence="10">
    <location>
        <begin position="75"/>
        <end position="327"/>
    </location>
</feature>
<feature type="binding site" evidence="9">
    <location>
        <position position="112"/>
    </location>
    <ligand>
        <name>anthranilate</name>
        <dbReference type="ChEBI" id="CHEBI:16567"/>
        <label>1</label>
    </ligand>
</feature>
<evidence type="ECO:0000313" key="12">
    <source>
        <dbReference type="EMBL" id="ADV83905.1"/>
    </source>
</evidence>
<accession>E8V6V3</accession>
<keyword evidence="9" id="KW-0479">Metal-binding</keyword>
<evidence type="ECO:0000256" key="9">
    <source>
        <dbReference type="HAMAP-Rule" id="MF_00211"/>
    </source>
</evidence>
<feature type="binding site" evidence="9">
    <location>
        <position position="81"/>
    </location>
    <ligand>
        <name>5-phospho-alpha-D-ribose 1-diphosphate</name>
        <dbReference type="ChEBI" id="CHEBI:58017"/>
    </ligand>
</feature>
<dbReference type="InterPro" id="IPR017459">
    <property type="entry name" value="Glycosyl_Trfase_fam3_N_dom"/>
</dbReference>
<comment type="catalytic activity">
    <reaction evidence="7 9">
        <text>N-(5-phospho-beta-D-ribosyl)anthranilate + diphosphate = 5-phospho-alpha-D-ribose 1-diphosphate + anthranilate</text>
        <dbReference type="Rhea" id="RHEA:11768"/>
        <dbReference type="ChEBI" id="CHEBI:16567"/>
        <dbReference type="ChEBI" id="CHEBI:18277"/>
        <dbReference type="ChEBI" id="CHEBI:33019"/>
        <dbReference type="ChEBI" id="CHEBI:58017"/>
        <dbReference type="EC" id="2.4.2.18"/>
    </reaction>
</comment>
<dbReference type="AlphaFoldDB" id="E8V6V3"/>
<dbReference type="GO" id="GO:0004048">
    <property type="term" value="F:anthranilate phosphoribosyltransferase activity"/>
    <property type="evidence" value="ECO:0007669"/>
    <property type="project" value="UniProtKB-UniRule"/>
</dbReference>
<dbReference type="eggNOG" id="COG0547">
    <property type="taxonomic scope" value="Bacteria"/>
</dbReference>
<feature type="binding site" evidence="9">
    <location>
        <position position="231"/>
    </location>
    <ligand>
        <name>Mg(2+)</name>
        <dbReference type="ChEBI" id="CHEBI:18420"/>
        <label>2</label>
    </ligand>
</feature>
<dbReference type="HAMAP" id="MF_00211">
    <property type="entry name" value="TrpD"/>
    <property type="match status" value="1"/>
</dbReference>
<dbReference type="EC" id="2.4.2.18" evidence="9"/>
<evidence type="ECO:0000256" key="6">
    <source>
        <dbReference type="ARBA" id="ARBA00023141"/>
    </source>
</evidence>
<dbReference type="FunFam" id="3.40.1030.10:FF:000002">
    <property type="entry name" value="Anthranilate phosphoribosyltransferase"/>
    <property type="match status" value="1"/>
</dbReference>
<evidence type="ECO:0000256" key="8">
    <source>
        <dbReference type="ARBA" id="ARBA00061188"/>
    </source>
</evidence>
<dbReference type="OrthoDB" id="9806430at2"/>
<dbReference type="RefSeq" id="WP_013569636.1">
    <property type="nucleotide sequence ID" value="NC_014963.1"/>
</dbReference>
<dbReference type="EMBL" id="CP002467">
    <property type="protein sequence ID" value="ADV83905.1"/>
    <property type="molecule type" value="Genomic_DNA"/>
</dbReference>
<dbReference type="Gene3D" id="3.40.1030.10">
    <property type="entry name" value="Nucleoside phosphorylase/phosphoribosyltransferase catalytic domain"/>
    <property type="match status" value="1"/>
</dbReference>
<comment type="pathway">
    <text evidence="1 9">Amino-acid biosynthesis; L-tryptophan biosynthesis; L-tryptophan from chorismate: step 2/5.</text>
</comment>
<comment type="similarity">
    <text evidence="9">Belongs to the anthranilate phosphoribosyltransferase family.</text>
</comment>
<dbReference type="NCBIfam" id="TIGR01245">
    <property type="entry name" value="trpD"/>
    <property type="match status" value="1"/>
</dbReference>
<evidence type="ECO:0000256" key="1">
    <source>
        <dbReference type="ARBA" id="ARBA00004907"/>
    </source>
</evidence>
<comment type="caution">
    <text evidence="9">Lacks conserved residue(s) required for the propagation of feature annotation.</text>
</comment>
<feature type="binding site" evidence="9">
    <location>
        <begin position="109"/>
        <end position="117"/>
    </location>
    <ligand>
        <name>5-phospho-alpha-D-ribose 1-diphosphate</name>
        <dbReference type="ChEBI" id="CHEBI:58017"/>
    </ligand>
</feature>
<dbReference type="InterPro" id="IPR036320">
    <property type="entry name" value="Glycosyl_Trfase_fam3_N_dom_sf"/>
</dbReference>
<comment type="function">
    <text evidence="9">Catalyzes the transfer of the phosphoribosyl group of 5-phosphorylribose-1-pyrophosphate (PRPP) to anthranilate to yield N-(5'-phosphoribosyl)-anthranilate (PRA).</text>
</comment>
<keyword evidence="2 9" id="KW-0028">Amino-acid biosynthesis</keyword>
<proteinExistence type="inferred from homology"/>
<feature type="binding site" evidence="9">
    <location>
        <position position="232"/>
    </location>
    <ligand>
        <name>Mg(2+)</name>
        <dbReference type="ChEBI" id="CHEBI:18420"/>
        <label>2</label>
    </ligand>
</feature>
<feature type="binding site" evidence="9">
    <location>
        <position position="232"/>
    </location>
    <ligand>
        <name>Mg(2+)</name>
        <dbReference type="ChEBI" id="CHEBI:18420"/>
        <label>1</label>
    </ligand>
</feature>
<keyword evidence="5 9" id="KW-0822">Tryptophan biosynthesis</keyword>
<dbReference type="Pfam" id="PF02885">
    <property type="entry name" value="Glycos_trans_3N"/>
    <property type="match status" value="1"/>
</dbReference>
<comment type="similarity">
    <text evidence="8">In the C-terminal section; belongs to the anthranilate phosphoribosyltransferase family.</text>
</comment>
<dbReference type="Proteomes" id="UP000006844">
    <property type="component" value="Chromosome"/>
</dbReference>
<feature type="binding site" evidence="9">
    <location>
        <position position="89"/>
    </location>
    <ligand>
        <name>5-phospho-alpha-D-ribose 1-diphosphate</name>
        <dbReference type="ChEBI" id="CHEBI:58017"/>
    </ligand>
</feature>
<evidence type="ECO:0000313" key="13">
    <source>
        <dbReference type="Proteomes" id="UP000006844"/>
    </source>
</evidence>
<gene>
    <name evidence="9" type="primary">trpD</name>
    <name evidence="12" type="ordered locus">AciPR4_3147</name>
</gene>
<feature type="binding site" evidence="9">
    <location>
        <position position="81"/>
    </location>
    <ligand>
        <name>anthranilate</name>
        <dbReference type="ChEBI" id="CHEBI:16567"/>
        <label>1</label>
    </ligand>
</feature>
<dbReference type="HOGENOM" id="CLU_034315_2_1_0"/>
<sequence>MTNLLEQAASTPLSREEARLLMQALLRGDFSEEQMTALLLALQQREETAQELAGFAEAMRSASVVLPLTDEERATLVDTCGTGGDDSGTFNISTAVALTAAGAGVPIAKHGNRSVTSKCGSADVLEALSIPVGLEAEQAAEVIRAKGFAFLLATKMHPAMKIVAAVRKTIGTRTIFNVLGPMTNPAGATTQVMGVYSAHLVPIVAEALALMGMRRAMVVHGAGDEGGSGIDELSISGVSQISEVRDGVVKSYTVAPEHAGLKRAPMSALAGGDAKENAAILRGIFGSEPGPRRDVVLFNAAAVLMVAGKANSLRKGVQVAVAAIDSGVVSRLVYSLGKR</sequence>
<organism evidence="12 13">
    <name type="scientific">Terriglobus saanensis (strain ATCC BAA-1853 / DSM 23119 / SP1PR4)</name>
    <dbReference type="NCBI Taxonomy" id="401053"/>
    <lineage>
        <taxon>Bacteria</taxon>
        <taxon>Pseudomonadati</taxon>
        <taxon>Acidobacteriota</taxon>
        <taxon>Terriglobia</taxon>
        <taxon>Terriglobales</taxon>
        <taxon>Acidobacteriaceae</taxon>
        <taxon>Terriglobus</taxon>
    </lineage>
</organism>
<keyword evidence="4 9" id="KW-0808">Transferase</keyword>
<dbReference type="UniPathway" id="UPA00035">
    <property type="reaction ID" value="UER00041"/>
</dbReference>
<dbReference type="InterPro" id="IPR000312">
    <property type="entry name" value="Glycosyl_Trfase_fam3"/>
</dbReference>
<reference evidence="12 13" key="1">
    <citation type="journal article" date="2012" name="Stand. Genomic Sci.">
        <title>Complete genome sequence of Terriglobus saanensis type strain SP1PR4(T), an Acidobacteria from tundra soil.</title>
        <authorList>
            <person name="Rawat S.R."/>
            <person name="Mannisto M.K."/>
            <person name="Starovoytov V."/>
            <person name="Goodwin L."/>
            <person name="Nolan M."/>
            <person name="Hauser L."/>
            <person name="Land M."/>
            <person name="Davenport K.W."/>
            <person name="Woyke T."/>
            <person name="Haggblom M.M."/>
        </authorList>
    </citation>
    <scope>NUCLEOTIDE SEQUENCE</scope>
    <source>
        <strain evidence="13">ATCC BAA-1853 / DSM 23119 / SP1PR4</strain>
    </source>
</reference>
<comment type="subunit">
    <text evidence="9">Homodimer.</text>
</comment>
<dbReference type="SUPFAM" id="SSF47648">
    <property type="entry name" value="Nucleoside phosphorylase/phosphoribosyltransferase N-terminal domain"/>
    <property type="match status" value="1"/>
</dbReference>
<feature type="binding site" evidence="9">
    <location>
        <begin position="91"/>
        <end position="94"/>
    </location>
    <ligand>
        <name>5-phospho-alpha-D-ribose 1-diphosphate</name>
        <dbReference type="ChEBI" id="CHEBI:58017"/>
    </ligand>
</feature>
<comment type="cofactor">
    <cofactor evidence="9">
        <name>Mg(2+)</name>
        <dbReference type="ChEBI" id="CHEBI:18420"/>
    </cofactor>
    <text evidence="9">Binds 2 magnesium ions per monomer.</text>
</comment>
<keyword evidence="6 9" id="KW-0057">Aromatic amino acid biosynthesis</keyword>
<dbReference type="PANTHER" id="PTHR43285">
    <property type="entry name" value="ANTHRANILATE PHOSPHORIBOSYLTRANSFERASE"/>
    <property type="match status" value="1"/>
</dbReference>